<dbReference type="GO" id="GO:0032446">
    <property type="term" value="P:protein modification by small protein conjugation"/>
    <property type="evidence" value="ECO:0007669"/>
    <property type="project" value="TreeGrafter"/>
</dbReference>
<name>A0A9P0NT55_ACAOB</name>
<evidence type="ECO:0000256" key="3">
    <source>
        <dbReference type="ARBA" id="ARBA00022679"/>
    </source>
</evidence>
<proteinExistence type="inferred from homology"/>
<evidence type="ECO:0000256" key="6">
    <source>
        <dbReference type="ARBA" id="ARBA00029833"/>
    </source>
</evidence>
<evidence type="ECO:0000256" key="5">
    <source>
        <dbReference type="ARBA" id="ARBA00023006"/>
    </source>
</evidence>
<protein>
    <recommendedName>
        <fullName evidence="2">Ubiquitin-like-conjugating enzyme ATG10</fullName>
    </recommendedName>
    <alternativeName>
        <fullName evidence="6">Autophagy-related protein 10</fullName>
    </alternativeName>
</protein>
<evidence type="ECO:0000256" key="4">
    <source>
        <dbReference type="ARBA" id="ARBA00022786"/>
    </source>
</evidence>
<accession>A0A9P0NT55</accession>
<dbReference type="GO" id="GO:0000045">
    <property type="term" value="P:autophagosome assembly"/>
    <property type="evidence" value="ECO:0007669"/>
    <property type="project" value="TreeGrafter"/>
</dbReference>
<comment type="similarity">
    <text evidence="1">Belongs to the ATG10 family.</text>
</comment>
<keyword evidence="4" id="KW-0833">Ubl conjugation pathway</keyword>
<comment type="caution">
    <text evidence="7">The sequence shown here is derived from an EMBL/GenBank/DDBJ whole genome shotgun (WGS) entry which is preliminary data.</text>
</comment>
<evidence type="ECO:0000313" key="8">
    <source>
        <dbReference type="Proteomes" id="UP001152888"/>
    </source>
</evidence>
<evidence type="ECO:0000256" key="1">
    <source>
        <dbReference type="ARBA" id="ARBA00005696"/>
    </source>
</evidence>
<dbReference type="EMBL" id="CAKOFQ010006674">
    <property type="protein sequence ID" value="CAH1957909.1"/>
    <property type="molecule type" value="Genomic_DNA"/>
</dbReference>
<dbReference type="PANTHER" id="PTHR14957">
    <property type="entry name" value="UBIQUITIN-LIKE-CONJUGATING ENZYME ATG10"/>
    <property type="match status" value="1"/>
</dbReference>
<dbReference type="GO" id="GO:0005829">
    <property type="term" value="C:cytosol"/>
    <property type="evidence" value="ECO:0007669"/>
    <property type="project" value="TreeGrafter"/>
</dbReference>
<keyword evidence="8" id="KW-1185">Reference proteome</keyword>
<keyword evidence="5" id="KW-0072">Autophagy</keyword>
<dbReference type="InterPro" id="IPR007135">
    <property type="entry name" value="Atg3/Atg10"/>
</dbReference>
<dbReference type="OrthoDB" id="4089664at2759"/>
<dbReference type="Proteomes" id="UP001152888">
    <property type="component" value="Unassembled WGS sequence"/>
</dbReference>
<keyword evidence="3" id="KW-0808">Transferase</keyword>
<dbReference type="Gene3D" id="3.30.1460.50">
    <property type="match status" value="1"/>
</dbReference>
<evidence type="ECO:0000313" key="7">
    <source>
        <dbReference type="EMBL" id="CAH1957909.1"/>
    </source>
</evidence>
<dbReference type="GO" id="GO:0061651">
    <property type="term" value="F:Atg12 conjugating enzyme activity"/>
    <property type="evidence" value="ECO:0007669"/>
    <property type="project" value="TreeGrafter"/>
</dbReference>
<organism evidence="7 8">
    <name type="scientific">Acanthoscelides obtectus</name>
    <name type="common">Bean weevil</name>
    <name type="synonym">Bruchus obtectus</name>
    <dbReference type="NCBI Taxonomy" id="200917"/>
    <lineage>
        <taxon>Eukaryota</taxon>
        <taxon>Metazoa</taxon>
        <taxon>Ecdysozoa</taxon>
        <taxon>Arthropoda</taxon>
        <taxon>Hexapoda</taxon>
        <taxon>Insecta</taxon>
        <taxon>Pterygota</taxon>
        <taxon>Neoptera</taxon>
        <taxon>Endopterygota</taxon>
        <taxon>Coleoptera</taxon>
        <taxon>Polyphaga</taxon>
        <taxon>Cucujiformia</taxon>
        <taxon>Chrysomeloidea</taxon>
        <taxon>Chrysomelidae</taxon>
        <taxon>Bruchinae</taxon>
        <taxon>Bruchini</taxon>
        <taxon>Acanthoscelides</taxon>
    </lineage>
</organism>
<dbReference type="PANTHER" id="PTHR14957:SF1">
    <property type="entry name" value="UBIQUITIN-LIKE-CONJUGATING ENZYME ATG10"/>
    <property type="match status" value="1"/>
</dbReference>
<dbReference type="GO" id="GO:0000422">
    <property type="term" value="P:autophagy of mitochondrion"/>
    <property type="evidence" value="ECO:0007669"/>
    <property type="project" value="TreeGrafter"/>
</dbReference>
<gene>
    <name evidence="7" type="ORF">ACAOBT_LOCUS2355</name>
</gene>
<evidence type="ECO:0000256" key="2">
    <source>
        <dbReference type="ARBA" id="ARBA00021099"/>
    </source>
</evidence>
<reference evidence="7" key="1">
    <citation type="submission" date="2022-03" db="EMBL/GenBank/DDBJ databases">
        <authorList>
            <person name="Sayadi A."/>
        </authorList>
    </citation>
    <scope>NUCLEOTIDE SEQUENCE</scope>
</reference>
<sequence length="175" mass="20804">MITLDDMSLSIEDFNRCIEDIVNTSDNLIDGWRFEQNEELENGKYIIKKEQKVLSQDQEDDINHVLTFEYHIAFNISYGVPVLCFNVWKQDGTMLTVEEFWKLNERFKESNMYDTITQMDHPVLRRPFFTLHPCRTHEIMEPFLEESKNPVVSWLTVVGPFVHLDLNEEYVKMCS</sequence>
<dbReference type="AlphaFoldDB" id="A0A9P0NT55"/>
<dbReference type="Pfam" id="PF03987">
    <property type="entry name" value="Autophagy_act_C"/>
    <property type="match status" value="1"/>
</dbReference>